<accession>A0A840PL40</accession>
<evidence type="ECO:0000256" key="1">
    <source>
        <dbReference type="SAM" id="SignalP"/>
    </source>
</evidence>
<gene>
    <name evidence="2" type="ORF">HNP84_009995</name>
</gene>
<dbReference type="AlphaFoldDB" id="A0A840PL40"/>
<sequence>MLSRLLAACLMLAVPLLVAAPVRADVRPAVATGNYAYDQPPTGGAAPDPGQSGLLAFGQGALADGSLTTRADWVGSATTPYREVSIVIDLLRDHPLDQISIVSNVPNRYYGIKSVSVRTRAEAEADYTSIQARDWYGTASPLPAGVPLTHTLQVDLDERTARWIIVKITRLHQYQHMALNEIAIHPAAGDPGPVTGPALSADQLRAEIAKPVKQIPRAGMVDVGNYLAEPKPDDGVPDNAGGVVPFLYGKLFDRDLTGYAGWRGAATANKTVSLVFDLLADHPLGTIEIVADAPNQFWGFDEATVTYRAEADTTYKIAYRGVRDRAQPAYRLEIPMGDKRARFVRIQLHRNNQYLHVPVAEVRFAVGSGPVGQNPAPPLGADALRAELTRHTKLADQYGQYLYQDWPGKVTSDAQLRAEAEREWEHLKTVAHDSAVYDKYGGLKALGKHPATGYFQLRKIDGKWWFVTPDGHPYLLKGVDSVSHDEWGYGTLHREADGSAREVFESLPDPDAYPDAYASTERGEVVSFVKANLMRKHGDDWQDAWRAFTDKRLTDWGFNGLSKWARDAKLRKPYIDQVPAPADAIRVLWAIDPFDPGFAAKLDRKIADLGIAARSTDPWLIGYFFDNERGWDSNVVKEVLARDATLPAKRAFVSYMSDAYGQDLAKVNAVLGTDAGSFDELAGTPIDVARLPAADMSGFIRLASKTYYTAVNQAIAKADPNHLFLGSALVPTWHASFDWNVGGIDQLDAISLDVYSDSASYLKEYEPFDKPVLNLEYSFSTADRGLRAINAATRAQSIADRGAKYRSFAEAQATSPVFVGSGWFVYYDQAVTGRPGDGENYNFGLLNQQDQPYSEMTDVMRDTNLGLELVHLHGTADLTARMVADSITRLAPVSARAPEVPFPRTPRAFSLEVASSSRPDVVALDGTVRLPRHTTVVTLTLKVTRTADGSTASTAPLRLRVPAAPRG</sequence>
<organism evidence="2 3">
    <name type="scientific">Thermocatellispora tengchongensis</name>
    <dbReference type="NCBI Taxonomy" id="1073253"/>
    <lineage>
        <taxon>Bacteria</taxon>
        <taxon>Bacillati</taxon>
        <taxon>Actinomycetota</taxon>
        <taxon>Actinomycetes</taxon>
        <taxon>Streptosporangiales</taxon>
        <taxon>Streptosporangiaceae</taxon>
        <taxon>Thermocatellispora</taxon>
    </lineage>
</organism>
<comment type="caution">
    <text evidence="2">The sequence shown here is derived from an EMBL/GenBank/DDBJ whole genome shotgun (WGS) entry which is preliminary data.</text>
</comment>
<evidence type="ECO:0008006" key="4">
    <source>
        <dbReference type="Google" id="ProtNLM"/>
    </source>
</evidence>
<evidence type="ECO:0000313" key="3">
    <source>
        <dbReference type="Proteomes" id="UP000578449"/>
    </source>
</evidence>
<dbReference type="RefSeq" id="WP_185057021.1">
    <property type="nucleotide sequence ID" value="NZ_BAABIX010000060.1"/>
</dbReference>
<keyword evidence="3" id="KW-1185">Reference proteome</keyword>
<protein>
    <recommendedName>
        <fullName evidence="4">F5/8 type C domain-containing protein</fullName>
    </recommendedName>
</protein>
<proteinExistence type="predicted"/>
<dbReference type="InterPro" id="IPR017853">
    <property type="entry name" value="GH"/>
</dbReference>
<dbReference type="EMBL" id="JACHGN010000038">
    <property type="protein sequence ID" value="MBB5140228.1"/>
    <property type="molecule type" value="Genomic_DNA"/>
</dbReference>
<dbReference type="SUPFAM" id="SSF51445">
    <property type="entry name" value="(Trans)glycosidases"/>
    <property type="match status" value="1"/>
</dbReference>
<reference evidence="2 3" key="1">
    <citation type="submission" date="2020-08" db="EMBL/GenBank/DDBJ databases">
        <title>Genomic Encyclopedia of Type Strains, Phase IV (KMG-IV): sequencing the most valuable type-strain genomes for metagenomic binning, comparative biology and taxonomic classification.</title>
        <authorList>
            <person name="Goeker M."/>
        </authorList>
    </citation>
    <scope>NUCLEOTIDE SEQUENCE [LARGE SCALE GENOMIC DNA]</scope>
    <source>
        <strain evidence="2 3">DSM 45615</strain>
    </source>
</reference>
<dbReference type="Proteomes" id="UP000578449">
    <property type="component" value="Unassembled WGS sequence"/>
</dbReference>
<dbReference type="Gene3D" id="3.20.20.80">
    <property type="entry name" value="Glycosidases"/>
    <property type="match status" value="1"/>
</dbReference>
<feature type="signal peptide" evidence="1">
    <location>
        <begin position="1"/>
        <end position="19"/>
    </location>
</feature>
<feature type="chain" id="PRO_5039731813" description="F5/8 type C domain-containing protein" evidence="1">
    <location>
        <begin position="20"/>
        <end position="967"/>
    </location>
</feature>
<keyword evidence="1" id="KW-0732">Signal</keyword>
<evidence type="ECO:0000313" key="2">
    <source>
        <dbReference type="EMBL" id="MBB5140228.1"/>
    </source>
</evidence>
<name>A0A840PL40_9ACTN</name>